<sequence length="360" mass="42569">MNDVVSTLKEHVMNNKLEHLFPEILADGVQNIPFQDMYTLVEKLYKNDIPMQRQQLTLLMNHTTLAENLRVAMEFYTMHGEIELLEELVNREKSSKDPLNREWAEVYEIVVQRYKGELFGEKLNQIVLSRNSQSKELHLLLCILHMFGVYDIGEYEAFFKVSNAILPEVQHFENEYIKTSYELHLYNLFCFSHLLANKVEECRHIATCIVTQTHYLRYPIVASNAYHVLAQSYMFESFEESMKYIKRAEEIISILPDKKKVQKSKDINNTKEFLRSYWKRELDSNPDSLAELAHRHIVRGNIDMGIDILDEIRTKQGNHLTAFQWYYYGLATNNMDCFKQAKQIFTSNKDRFFIHILKSI</sequence>
<accession>A0ABW4LUU0</accession>
<evidence type="ECO:0000313" key="1">
    <source>
        <dbReference type="EMBL" id="MFD1738207.1"/>
    </source>
</evidence>
<keyword evidence="1" id="KW-0675">Receptor</keyword>
<dbReference type="Proteomes" id="UP001597214">
    <property type="component" value="Unassembled WGS sequence"/>
</dbReference>
<reference evidence="2" key="1">
    <citation type="journal article" date="2019" name="Int. J. Syst. Evol. Microbiol.">
        <title>The Global Catalogue of Microorganisms (GCM) 10K type strain sequencing project: providing services to taxonomists for standard genome sequencing and annotation.</title>
        <authorList>
            <consortium name="The Broad Institute Genomics Platform"/>
            <consortium name="The Broad Institute Genome Sequencing Center for Infectious Disease"/>
            <person name="Wu L."/>
            <person name="Ma J."/>
        </authorList>
    </citation>
    <scope>NUCLEOTIDE SEQUENCE [LARGE SCALE GENOMIC DNA]</scope>
    <source>
        <strain evidence="2">CCUG 49339</strain>
    </source>
</reference>
<organism evidence="1 2">
    <name type="scientific">Bacillus salitolerans</name>
    <dbReference type="NCBI Taxonomy" id="1437434"/>
    <lineage>
        <taxon>Bacteria</taxon>
        <taxon>Bacillati</taxon>
        <taxon>Bacillota</taxon>
        <taxon>Bacilli</taxon>
        <taxon>Bacillales</taxon>
        <taxon>Bacillaceae</taxon>
        <taxon>Bacillus</taxon>
    </lineage>
</organism>
<name>A0ABW4LUU0_9BACI</name>
<dbReference type="NCBIfam" id="NF038310">
    <property type="entry name" value="lysogeny_AimR"/>
    <property type="match status" value="1"/>
</dbReference>
<dbReference type="RefSeq" id="WP_377929418.1">
    <property type="nucleotide sequence ID" value="NZ_JBHUEM010000039.1"/>
</dbReference>
<protein>
    <submittedName>
        <fullName evidence="1">AimR family lysis-lysogeny pheromone receptor</fullName>
    </submittedName>
</protein>
<evidence type="ECO:0000313" key="2">
    <source>
        <dbReference type="Proteomes" id="UP001597214"/>
    </source>
</evidence>
<dbReference type="Pfam" id="PF22871">
    <property type="entry name" value="AimR"/>
    <property type="match status" value="1"/>
</dbReference>
<gene>
    <name evidence="1" type="ORF">ACFSCX_16895</name>
</gene>
<dbReference type="EMBL" id="JBHUEM010000039">
    <property type="protein sequence ID" value="MFD1738207.1"/>
    <property type="molecule type" value="Genomic_DNA"/>
</dbReference>
<comment type="caution">
    <text evidence="1">The sequence shown here is derived from an EMBL/GenBank/DDBJ whole genome shotgun (WGS) entry which is preliminary data.</text>
</comment>
<keyword evidence="2" id="KW-1185">Reference proteome</keyword>
<proteinExistence type="predicted"/>
<dbReference type="InterPro" id="IPR047705">
    <property type="entry name" value="AimR-like"/>
</dbReference>